<dbReference type="AlphaFoldDB" id="A0A8C1THM9"/>
<feature type="region of interest" description="Disordered" evidence="6">
    <location>
        <begin position="723"/>
        <end position="745"/>
    </location>
</feature>
<evidence type="ECO:0000256" key="6">
    <source>
        <dbReference type="SAM" id="MobiDB-lite"/>
    </source>
</evidence>
<dbReference type="SMART" id="SM00355">
    <property type="entry name" value="ZnF_C2H2"/>
    <property type="match status" value="11"/>
</dbReference>
<feature type="domain" description="C2H2-type" evidence="7">
    <location>
        <begin position="303"/>
        <end position="330"/>
    </location>
</feature>
<dbReference type="SUPFAM" id="SSF57667">
    <property type="entry name" value="beta-beta-alpha zinc fingers"/>
    <property type="match status" value="6"/>
</dbReference>
<dbReference type="PANTHER" id="PTHR24379">
    <property type="entry name" value="KRAB AND ZINC FINGER DOMAIN-CONTAINING"/>
    <property type="match status" value="1"/>
</dbReference>
<dbReference type="PROSITE" id="PS50157">
    <property type="entry name" value="ZINC_FINGER_C2H2_2"/>
    <property type="match status" value="7"/>
</dbReference>
<evidence type="ECO:0000313" key="8">
    <source>
        <dbReference type="Ensembl" id="ENSCCRP00015023054.1"/>
    </source>
</evidence>
<proteinExistence type="predicted"/>
<organism evidence="8 9">
    <name type="scientific">Cyprinus carpio</name>
    <name type="common">Common carp</name>
    <dbReference type="NCBI Taxonomy" id="7962"/>
    <lineage>
        <taxon>Eukaryota</taxon>
        <taxon>Metazoa</taxon>
        <taxon>Chordata</taxon>
        <taxon>Craniata</taxon>
        <taxon>Vertebrata</taxon>
        <taxon>Euteleostomi</taxon>
        <taxon>Actinopterygii</taxon>
        <taxon>Neopterygii</taxon>
        <taxon>Teleostei</taxon>
        <taxon>Ostariophysi</taxon>
        <taxon>Cypriniformes</taxon>
        <taxon>Cyprinidae</taxon>
        <taxon>Cyprininae</taxon>
        <taxon>Cyprinus</taxon>
    </lineage>
</organism>
<feature type="compositionally biased region" description="Basic and acidic residues" evidence="6">
    <location>
        <begin position="102"/>
        <end position="114"/>
    </location>
</feature>
<dbReference type="PANTHER" id="PTHR24379:SF121">
    <property type="entry name" value="C2H2-TYPE DOMAIN-CONTAINING PROTEIN"/>
    <property type="match status" value="1"/>
</dbReference>
<dbReference type="FunFam" id="3.30.160.60:FF:000671">
    <property type="entry name" value="Zinc finger protein 26"/>
    <property type="match status" value="1"/>
</dbReference>
<keyword evidence="2" id="KW-0677">Repeat</keyword>
<feature type="compositionally biased region" description="Basic and acidic residues" evidence="6">
    <location>
        <begin position="175"/>
        <end position="202"/>
    </location>
</feature>
<dbReference type="PROSITE" id="PS00028">
    <property type="entry name" value="ZINC_FINGER_C2H2_1"/>
    <property type="match status" value="7"/>
</dbReference>
<feature type="compositionally biased region" description="Acidic residues" evidence="6">
    <location>
        <begin position="223"/>
        <end position="259"/>
    </location>
</feature>
<feature type="domain" description="C2H2-type" evidence="7">
    <location>
        <begin position="275"/>
        <end position="302"/>
    </location>
</feature>
<evidence type="ECO:0000256" key="2">
    <source>
        <dbReference type="ARBA" id="ARBA00022737"/>
    </source>
</evidence>
<feature type="domain" description="C2H2-type" evidence="7">
    <location>
        <begin position="416"/>
        <end position="443"/>
    </location>
</feature>
<feature type="compositionally biased region" description="Polar residues" evidence="6">
    <location>
        <begin position="1001"/>
        <end position="1016"/>
    </location>
</feature>
<evidence type="ECO:0000313" key="9">
    <source>
        <dbReference type="Proteomes" id="UP000694700"/>
    </source>
</evidence>
<feature type="region of interest" description="Disordered" evidence="6">
    <location>
        <begin position="995"/>
        <end position="1031"/>
    </location>
</feature>
<feature type="domain" description="C2H2-type" evidence="7">
    <location>
        <begin position="507"/>
        <end position="529"/>
    </location>
</feature>
<keyword evidence="1" id="KW-0479">Metal-binding</keyword>
<feature type="domain" description="C2H2-type" evidence="7">
    <location>
        <begin position="389"/>
        <end position="412"/>
    </location>
</feature>
<feature type="domain" description="C2H2-type" evidence="7">
    <location>
        <begin position="533"/>
        <end position="560"/>
    </location>
</feature>
<sequence>MFANRKALFCYNTTLVMSNIYIYIYLHIIIITTLNVSTAKLNKPAQTVFPIFLFFLLQGTMSEFTLDIQLTELGFSNWSFPLCEPQSVKENILPTQTGTEKPAPETERPANSHEDACIVASESADKSFLQDHQYSTPFKDNSSSNAETAQSNSKIISTGQKDKVICNSWKRGRRREGTELRNDDVEQNGKEGKENNDKEQKYSELSQEASGLMTDDAMSSEERTDEDAELVLTEDDDEEEEDEEDDDGEEEKEEEDDDGGVSWSETNGSGENEENRCHVCDLTFSSLFLLREHLNMHTGVRPYRCDECGKQFCQLVNYRAHLRSHSQKASIHCRVCSNNFETEDQLQQHLDTNHFEKEFYQCDFCKQIFTDLDVCKGHVEAHRQQAKRHLCLKCGTSFRLRNSLLRHLEWHSRGIFSCSDCERTFSSKASLLRHSFAHLGVLPYTCLKCKRHFRLPSLYHNHECKPENIQCMACLVFFQSQEDFDKHKKDTGCWGHQGALPTKTDEIRCMECGQVFASIEELKKHGSTHQRVLKCAECGMGFRSSLMLMSHMGGHAGQRPCLCQDCGLGFPHQQGYDSHLKTCGVVTPPVAAVKKPKPKATPSPQIMQPITPNLIIQTVAQASTPATFPNSLKEVHMVPFGDKNKPSDGRWKLTLNKQPPPGMPLVMLLPVSTTQYSSTSDPTQSSQNVLPSSLVLETPSSAPRVVSMPVVPSGTVINTEAEKDSVESCRTNIPSNTLIPEQSHDSTSKKRWTVLEDQGSVQVFRTENLKAGEQAAVANQEMNITAQVEAENEQKTSNLTPNALCIEKTFPGSPSDTASLNLTCPMTPLCLKEEKDDGDSIKKRSSILKDLNSLPVMAGAEVCAPLKRKSEKETLDSPQTGSHNLLSDSSEITYHKKASKDQRSFKEVVSSDRMCAQMEFTMTGDKSENCPQGQNESGFDVEVEVNEDVESSSMEVEIGDEDSGVDMLEGMLHECVTCGQVLPEKDLIQHYMKHAADTDSPELSPNCASHTTEQSPPCSPSRKRLRSGMEF</sequence>
<evidence type="ECO:0000256" key="5">
    <source>
        <dbReference type="PROSITE-ProRule" id="PRU00042"/>
    </source>
</evidence>
<evidence type="ECO:0000259" key="7">
    <source>
        <dbReference type="PROSITE" id="PS50157"/>
    </source>
</evidence>
<dbReference type="Ensembl" id="ENSCCRT00015023901.1">
    <property type="protein sequence ID" value="ENSCCRP00015023054.1"/>
    <property type="gene ID" value="ENSCCRG00015009909.1"/>
</dbReference>
<dbReference type="GO" id="GO:0008270">
    <property type="term" value="F:zinc ion binding"/>
    <property type="evidence" value="ECO:0007669"/>
    <property type="project" value="UniProtKB-KW"/>
</dbReference>
<name>A0A8C1THM9_CYPCA</name>
<protein>
    <submittedName>
        <fullName evidence="8">Wu:fe05a04</fullName>
    </submittedName>
</protein>
<evidence type="ECO:0000256" key="3">
    <source>
        <dbReference type="ARBA" id="ARBA00022771"/>
    </source>
</evidence>
<feature type="region of interest" description="Disordered" evidence="6">
    <location>
        <begin position="95"/>
        <end position="114"/>
    </location>
</feature>
<feature type="region of interest" description="Disordered" evidence="6">
    <location>
        <begin position="134"/>
        <end position="158"/>
    </location>
</feature>
<evidence type="ECO:0000256" key="1">
    <source>
        <dbReference type="ARBA" id="ARBA00022723"/>
    </source>
</evidence>
<accession>A0A8C1THM9</accession>
<dbReference type="Proteomes" id="UP000694700">
    <property type="component" value="Unplaced"/>
</dbReference>
<dbReference type="InterPro" id="IPR036236">
    <property type="entry name" value="Znf_C2H2_sf"/>
</dbReference>
<evidence type="ECO:0000256" key="4">
    <source>
        <dbReference type="ARBA" id="ARBA00022833"/>
    </source>
</evidence>
<dbReference type="Pfam" id="PF00096">
    <property type="entry name" value="zf-C2H2"/>
    <property type="match status" value="3"/>
</dbReference>
<keyword evidence="3 5" id="KW-0863">Zinc-finger</keyword>
<dbReference type="InterPro" id="IPR013087">
    <property type="entry name" value="Znf_C2H2_type"/>
</dbReference>
<feature type="region of interest" description="Disordered" evidence="6">
    <location>
        <begin position="175"/>
        <end position="274"/>
    </location>
</feature>
<feature type="domain" description="C2H2-type" evidence="7">
    <location>
        <begin position="331"/>
        <end position="358"/>
    </location>
</feature>
<keyword evidence="4" id="KW-0862">Zinc</keyword>
<feature type="compositionally biased region" description="Polar residues" evidence="6">
    <location>
        <begin position="728"/>
        <end position="740"/>
    </location>
</feature>
<reference evidence="8" key="1">
    <citation type="submission" date="2025-08" db="UniProtKB">
        <authorList>
            <consortium name="Ensembl"/>
        </authorList>
    </citation>
    <scope>IDENTIFICATION</scope>
</reference>
<dbReference type="Gene3D" id="3.30.160.60">
    <property type="entry name" value="Classic Zinc Finger"/>
    <property type="match status" value="5"/>
</dbReference>
<feature type="compositionally biased region" description="Basic residues" evidence="6">
    <location>
        <begin position="1021"/>
        <end position="1031"/>
    </location>
</feature>